<proteinExistence type="predicted"/>
<reference evidence="1 2" key="1">
    <citation type="submission" date="2018-03" db="EMBL/GenBank/DDBJ databases">
        <title>Genome sequence of Clostridium luticellarii DSM 29923.</title>
        <authorList>
            <person name="Poehlein A."/>
            <person name="Daniel R."/>
        </authorList>
    </citation>
    <scope>NUCLEOTIDE SEQUENCE [LARGE SCALE GENOMIC DNA]</scope>
    <source>
        <strain evidence="1 2">DSM 29923</strain>
    </source>
</reference>
<dbReference type="EMBL" id="PVXP01000012">
    <property type="protein sequence ID" value="PRR85725.1"/>
    <property type="molecule type" value="Genomic_DNA"/>
</dbReference>
<organism evidence="1 2">
    <name type="scientific">Clostridium luticellarii</name>
    <dbReference type="NCBI Taxonomy" id="1691940"/>
    <lineage>
        <taxon>Bacteria</taxon>
        <taxon>Bacillati</taxon>
        <taxon>Bacillota</taxon>
        <taxon>Clostridia</taxon>
        <taxon>Eubacteriales</taxon>
        <taxon>Clostridiaceae</taxon>
        <taxon>Clostridium</taxon>
    </lineage>
</organism>
<dbReference type="AlphaFoldDB" id="A0A2T0BPG4"/>
<evidence type="ECO:0000313" key="2">
    <source>
        <dbReference type="Proteomes" id="UP000237798"/>
    </source>
</evidence>
<protein>
    <submittedName>
        <fullName evidence="1">Uncharacterized protein</fullName>
    </submittedName>
</protein>
<dbReference type="Proteomes" id="UP000237798">
    <property type="component" value="Unassembled WGS sequence"/>
</dbReference>
<gene>
    <name evidence="1" type="ORF">CLLU_12140</name>
</gene>
<evidence type="ECO:0000313" key="1">
    <source>
        <dbReference type="EMBL" id="PRR85725.1"/>
    </source>
</evidence>
<sequence>MFCDKDGQTGYYDKESIERLKEEHNYLQDCILKDSVRYVILRNTLPKF</sequence>
<accession>A0A2T0BPG4</accession>
<comment type="caution">
    <text evidence="1">The sequence shown here is derived from an EMBL/GenBank/DDBJ whole genome shotgun (WGS) entry which is preliminary data.</text>
</comment>
<name>A0A2T0BPG4_9CLOT</name>
<keyword evidence="2" id="KW-1185">Reference proteome</keyword>